<protein>
    <submittedName>
        <fullName evidence="2">Uncharacterized protein</fullName>
    </submittedName>
</protein>
<dbReference type="EMBL" id="MJEQ01037188">
    <property type="protein sequence ID" value="OIT02644.1"/>
    <property type="molecule type" value="Genomic_DNA"/>
</dbReference>
<dbReference type="OrthoDB" id="1911032at2759"/>
<feature type="region of interest" description="Disordered" evidence="1">
    <location>
        <begin position="399"/>
        <end position="419"/>
    </location>
</feature>
<dbReference type="Proteomes" id="UP000187609">
    <property type="component" value="Unassembled WGS sequence"/>
</dbReference>
<dbReference type="AlphaFoldDB" id="A0A1J6IE22"/>
<evidence type="ECO:0000313" key="2">
    <source>
        <dbReference type="EMBL" id="OIT02644.1"/>
    </source>
</evidence>
<reference evidence="2" key="1">
    <citation type="submission" date="2016-11" db="EMBL/GenBank/DDBJ databases">
        <title>The genome of Nicotiana attenuata.</title>
        <authorList>
            <person name="Xu S."/>
            <person name="Brockmoeller T."/>
            <person name="Gaquerel E."/>
            <person name="Navarro A."/>
            <person name="Kuhl H."/>
            <person name="Gase K."/>
            <person name="Ling Z."/>
            <person name="Zhou W."/>
            <person name="Kreitzer C."/>
            <person name="Stanke M."/>
            <person name="Tang H."/>
            <person name="Lyons E."/>
            <person name="Pandey P."/>
            <person name="Pandey S.P."/>
            <person name="Timmermann B."/>
            <person name="Baldwin I.T."/>
        </authorList>
    </citation>
    <scope>NUCLEOTIDE SEQUENCE [LARGE SCALE GENOMIC DNA]</scope>
    <source>
        <strain evidence="2">UT</strain>
    </source>
</reference>
<name>A0A1J6IE22_NICAT</name>
<dbReference type="GO" id="GO:0009786">
    <property type="term" value="P:regulation of asymmetric cell division"/>
    <property type="evidence" value="ECO:0007669"/>
    <property type="project" value="InterPro"/>
</dbReference>
<sequence>MFASQLLRILQTLPTDSHHGGCVFDTPEEKATVKDNQNGILSRSNGYKEANSLLFPTKDFVNSNRYGTYKGSLACDTRDRDELWKVPELYGSVYFDDISRSKNHEIVAPTVEDDQNEDSHNIITCRRYINPFACNTKYRDQQWSTPEFECSSIADFIDEKVNGSIVSDLHAPFTSGCKFLGTNTSLYEEKRAKEYELPELIVCYKESNYNIVEDICTNKSVAVTDRILTESWSNGQNGTYVCTPADEDQHSNTSESDDVELCSAGGSKASSVEYANSVAATSEEEDTESLAAATNEEEDTDKVNRISDADTYLEDLIMIFGSKGTTKWKGTNPSGKYSSANIMLHTEESGIQNSQKSNSVGDQSAQQPDQILYEEAALKSQMGVSEKDSSASVMLHLEEPGVRNSQKSSSDCDQSAQQPDQIPFEEAALKSQIPVSAVVEEANISMEATDLFYGSELGTEAIIFDFNSSKPVSTSSTDEGIENFPEPSAISAVTTSYKDRSCYNLSVASQVHYSNSVNKSSSINVHGQSLESQDVANLEDKSSGCLLLDSEGHFADGEASFSALGPASGLHFCSGRISYCGSISLRSDGSTTSTGSFTFPILLSEWNSSPVRMAQVESSHCQKHKRWRQGLLCCRF</sequence>
<proteinExistence type="predicted"/>
<dbReference type="PANTHER" id="PTHR33914">
    <property type="entry name" value="18S PRE-RIBOSOMAL ASSEMBLY PROTEIN GAR2-LIKE PROTEIN"/>
    <property type="match status" value="1"/>
</dbReference>
<gene>
    <name evidence="2" type="ORF">A4A49_07934</name>
</gene>
<dbReference type="InterPro" id="IPR040378">
    <property type="entry name" value="BASL"/>
</dbReference>
<dbReference type="PANTHER" id="PTHR33914:SF2">
    <property type="entry name" value="OS02G0582100 PROTEIN"/>
    <property type="match status" value="1"/>
</dbReference>
<accession>A0A1J6IE22</accession>
<feature type="compositionally biased region" description="Polar residues" evidence="1">
    <location>
        <begin position="403"/>
        <end position="419"/>
    </location>
</feature>
<evidence type="ECO:0000256" key="1">
    <source>
        <dbReference type="SAM" id="MobiDB-lite"/>
    </source>
</evidence>
<dbReference type="OMA" id="ENTRDEW"/>
<evidence type="ECO:0000313" key="3">
    <source>
        <dbReference type="Proteomes" id="UP000187609"/>
    </source>
</evidence>
<keyword evidence="3" id="KW-1185">Reference proteome</keyword>
<organism evidence="2 3">
    <name type="scientific">Nicotiana attenuata</name>
    <name type="common">Coyote tobacco</name>
    <dbReference type="NCBI Taxonomy" id="49451"/>
    <lineage>
        <taxon>Eukaryota</taxon>
        <taxon>Viridiplantae</taxon>
        <taxon>Streptophyta</taxon>
        <taxon>Embryophyta</taxon>
        <taxon>Tracheophyta</taxon>
        <taxon>Spermatophyta</taxon>
        <taxon>Magnoliopsida</taxon>
        <taxon>eudicotyledons</taxon>
        <taxon>Gunneridae</taxon>
        <taxon>Pentapetalae</taxon>
        <taxon>asterids</taxon>
        <taxon>lamiids</taxon>
        <taxon>Solanales</taxon>
        <taxon>Solanaceae</taxon>
        <taxon>Nicotianoideae</taxon>
        <taxon>Nicotianeae</taxon>
        <taxon>Nicotiana</taxon>
    </lineage>
</organism>
<feature type="region of interest" description="Disordered" evidence="1">
    <location>
        <begin position="243"/>
        <end position="262"/>
    </location>
</feature>
<dbReference type="KEGG" id="nau:109228337"/>
<comment type="caution">
    <text evidence="2">The sequence shown here is derived from an EMBL/GenBank/DDBJ whole genome shotgun (WGS) entry which is preliminary data.</text>
</comment>
<feature type="region of interest" description="Disordered" evidence="1">
    <location>
        <begin position="277"/>
        <end position="301"/>
    </location>
</feature>
<dbReference type="Gramene" id="OIT02644">
    <property type="protein sequence ID" value="OIT02644"/>
    <property type="gene ID" value="A4A49_07934"/>
</dbReference>